<comment type="similarity">
    <text evidence="1">Belongs to the peptidase S8 family.</text>
</comment>
<dbReference type="Gene3D" id="2.60.40.10">
    <property type="entry name" value="Immunoglobulins"/>
    <property type="match status" value="1"/>
</dbReference>
<sequence length="988" mass="105046">MGRISRALRTGMLSLAVIASSLAIVPFAAAPASALSPVFVSPRSPSGWAYDMVRADEAQALGVTGRGIRVAILDNGIDPRATGITGRVVASFDAVHAANGQQEHGTATAGIVAAATNLEAGIGGIAPDVEILNVKVCTLSNCRTEAMIPGLKWAIDNGADIISMSIGGGSPDGAVAALIQDAVDAGIVVVAAAGNNACFAIWETAEGKKNRNCTQTSISRNFPGSYPTDGLITVGAVDRERKRAVYSSYNAQVDVAAPGTGVATTFPWGPNADFGGTSAATPVVAGVAALVMEAAPSLSPAQVQSVIQLSAAAADNTPPNVWDSCVWNAEAVKWECVNLSPAKWPARFYTGAGVVDAVAAVTLARELEAQIQAETVGAVSVTETDSSIGVDWSASGLGAGPYEVSLDGEDVAQTAATSIVLNELINEATYSVRVSDASGKFTLPVLARPSDAVPVAAFHMTNLRAERDGMYPSITEALPGNGYGALLLSDGVRVSCSQSSCDYSMPAGTLTARYVSIDSFGRLSEPSQAVTVTSTANFPAPQNIVISDITATSIKASWDAVPGAEHYYYYDAGAGEWKVTTETTVSMVGLKTGLTNSFRVAVSAGQASPIGVWSPWHWYYAFPPELPAVTGLSVKSISAKEVAIGYTLNADAERLVFFRSDGKVQYMPATSPEIMDRFNAYDAGKTYSYYIVLLDDLQYGTQYGQISAAFTITVPMPKKVDALTTDLSNEPLQYETEREFIGTSTSGKQVWWWAEGPCQMVSQNGPKFRVRANAVNADCVVKGNTEEDDIWDRGYIEVRIPMIKKVETISLTGTVPTGLEYKKEMVLTVEGNSNRPVSWFTDGNCFIVETTDRWARVRANDGQGGCKVEARLYENDWFTGANATVDQGMVLQKEKVTILAKSQIFDRRTISLRYETVSGRTPVFKTTGMCRIVRVTGTHLQVASRFTFGTCLITSTLPETRAETGASITTRISLLTKRQLRQAELFND</sequence>
<dbReference type="Gene3D" id="3.40.50.200">
    <property type="entry name" value="Peptidase S8/S53 domain"/>
    <property type="match status" value="1"/>
</dbReference>
<dbReference type="InterPro" id="IPR015500">
    <property type="entry name" value="Peptidase_S8_subtilisin-rel"/>
</dbReference>
<dbReference type="CDD" id="cd00063">
    <property type="entry name" value="FN3"/>
    <property type="match status" value="1"/>
</dbReference>
<dbReference type="InterPro" id="IPR023828">
    <property type="entry name" value="Peptidase_S8_Ser-AS"/>
</dbReference>
<reference evidence="6" key="1">
    <citation type="submission" date="2020-05" db="EMBL/GenBank/DDBJ databases">
        <authorList>
            <person name="Chiriac C."/>
            <person name="Salcher M."/>
            <person name="Ghai R."/>
            <person name="Kavagutti S V."/>
        </authorList>
    </citation>
    <scope>NUCLEOTIDE SEQUENCE</scope>
</reference>
<keyword evidence="2" id="KW-0645">Protease</keyword>
<dbReference type="PRINTS" id="PR00723">
    <property type="entry name" value="SUBTILISIN"/>
</dbReference>
<evidence type="ECO:0000256" key="4">
    <source>
        <dbReference type="ARBA" id="ARBA00022825"/>
    </source>
</evidence>
<dbReference type="InterPro" id="IPR050131">
    <property type="entry name" value="Peptidase_S8_subtilisin-like"/>
</dbReference>
<dbReference type="AlphaFoldDB" id="A0A6J6BFE6"/>
<evidence type="ECO:0000256" key="3">
    <source>
        <dbReference type="ARBA" id="ARBA00022801"/>
    </source>
</evidence>
<dbReference type="PANTHER" id="PTHR43806:SF11">
    <property type="entry name" value="CEREVISIN-RELATED"/>
    <property type="match status" value="1"/>
</dbReference>
<organism evidence="6">
    <name type="scientific">freshwater metagenome</name>
    <dbReference type="NCBI Taxonomy" id="449393"/>
    <lineage>
        <taxon>unclassified sequences</taxon>
        <taxon>metagenomes</taxon>
        <taxon>ecological metagenomes</taxon>
    </lineage>
</organism>
<dbReference type="PROSITE" id="PS00138">
    <property type="entry name" value="SUBTILASE_SER"/>
    <property type="match status" value="1"/>
</dbReference>
<dbReference type="InterPro" id="IPR003961">
    <property type="entry name" value="FN3_dom"/>
</dbReference>
<protein>
    <submittedName>
        <fullName evidence="6">Unannotated protein</fullName>
    </submittedName>
</protein>
<evidence type="ECO:0000256" key="1">
    <source>
        <dbReference type="ARBA" id="ARBA00011073"/>
    </source>
</evidence>
<dbReference type="InterPro" id="IPR036116">
    <property type="entry name" value="FN3_sf"/>
</dbReference>
<dbReference type="GO" id="GO:0006508">
    <property type="term" value="P:proteolysis"/>
    <property type="evidence" value="ECO:0007669"/>
    <property type="project" value="UniProtKB-KW"/>
</dbReference>
<evidence type="ECO:0000259" key="5">
    <source>
        <dbReference type="SMART" id="SM00060"/>
    </source>
</evidence>
<dbReference type="InterPro" id="IPR036852">
    <property type="entry name" value="Peptidase_S8/S53_dom_sf"/>
</dbReference>
<dbReference type="PANTHER" id="PTHR43806">
    <property type="entry name" value="PEPTIDASE S8"/>
    <property type="match status" value="1"/>
</dbReference>
<dbReference type="Pfam" id="PF00082">
    <property type="entry name" value="Peptidase_S8"/>
    <property type="match status" value="1"/>
</dbReference>
<dbReference type="SMART" id="SM00060">
    <property type="entry name" value="FN3"/>
    <property type="match status" value="1"/>
</dbReference>
<proteinExistence type="inferred from homology"/>
<dbReference type="PROSITE" id="PS51892">
    <property type="entry name" value="SUBTILASE"/>
    <property type="match status" value="1"/>
</dbReference>
<gene>
    <name evidence="6" type="ORF">UFOPK1410_00523</name>
</gene>
<keyword evidence="3" id="KW-0378">Hydrolase</keyword>
<keyword evidence="4" id="KW-0720">Serine protease</keyword>
<name>A0A6J6BFE6_9ZZZZ</name>
<evidence type="ECO:0000313" key="6">
    <source>
        <dbReference type="EMBL" id="CAB4537133.1"/>
    </source>
</evidence>
<dbReference type="SUPFAM" id="SSF49265">
    <property type="entry name" value="Fibronectin type III"/>
    <property type="match status" value="1"/>
</dbReference>
<dbReference type="SUPFAM" id="SSF52743">
    <property type="entry name" value="Subtilisin-like"/>
    <property type="match status" value="1"/>
</dbReference>
<dbReference type="GO" id="GO:0004252">
    <property type="term" value="F:serine-type endopeptidase activity"/>
    <property type="evidence" value="ECO:0007669"/>
    <property type="project" value="InterPro"/>
</dbReference>
<dbReference type="EMBL" id="CAEZSH010000049">
    <property type="protein sequence ID" value="CAB4537133.1"/>
    <property type="molecule type" value="Genomic_DNA"/>
</dbReference>
<feature type="domain" description="Fibronectin type-III" evidence="5">
    <location>
        <begin position="538"/>
        <end position="607"/>
    </location>
</feature>
<dbReference type="InterPro" id="IPR013783">
    <property type="entry name" value="Ig-like_fold"/>
</dbReference>
<dbReference type="InterPro" id="IPR000209">
    <property type="entry name" value="Peptidase_S8/S53_dom"/>
</dbReference>
<evidence type="ECO:0000256" key="2">
    <source>
        <dbReference type="ARBA" id="ARBA00022670"/>
    </source>
</evidence>
<accession>A0A6J6BFE6</accession>